<dbReference type="AlphaFoldDB" id="R4XFX2"/>
<dbReference type="OrthoDB" id="66510at2759"/>
<dbReference type="PANTHER" id="PTHR13618">
    <property type="entry name" value="LEUCINE ZIPPER CONTAINING TRANSCRIPTION FACTOR LZF1"/>
    <property type="match status" value="1"/>
</dbReference>
<dbReference type="EMBL" id="CAHR02000261">
    <property type="protein sequence ID" value="CCG84563.1"/>
    <property type="molecule type" value="Genomic_DNA"/>
</dbReference>
<dbReference type="STRING" id="1097556.R4XFX2"/>
<dbReference type="InterPro" id="IPR028241">
    <property type="entry name" value="RAVE2/Rogdi"/>
</dbReference>
<evidence type="ECO:0000313" key="2">
    <source>
        <dbReference type="Proteomes" id="UP000013776"/>
    </source>
</evidence>
<proteinExistence type="predicted"/>
<protein>
    <recommendedName>
        <fullName evidence="3">RAVE subunit 2/Rogdi</fullName>
    </recommendedName>
</protein>
<sequence length="265" mass="29484">MSLVSSRPEQDILALEAQVIRAERQWLFDNVLPRSVDSIREGLQECSDLLKNASITLPISSRETECLKGIMTRQGSQLVKGDLVVKLSKIHTKLSIPAGKHIHLQQIEDISSLVHYSMESLDHNLYSDTARRIIGDVLMNIKQALQSLTKFPSGSAFPLASIDPDSLRPDLPSNVALDLYIQDASLIAELRLLQARKAENFFSTLIKNNAVETGGFVRYRGEDVRVVEHIRVESQDPALIAITAKLTALKHNVEEVQKKINATQA</sequence>
<keyword evidence="2" id="KW-1185">Reference proteome</keyword>
<dbReference type="Proteomes" id="UP000013776">
    <property type="component" value="Unassembled WGS sequence"/>
</dbReference>
<name>R4XFX2_TAPDE</name>
<comment type="caution">
    <text evidence="1">The sequence shown here is derived from an EMBL/GenBank/DDBJ whole genome shotgun (WGS) entry which is preliminary data.</text>
</comment>
<reference evidence="1 2" key="1">
    <citation type="journal article" date="2013" name="MBio">
        <title>Genome sequencing of the plant pathogen Taphrina deformans, the causal agent of peach leaf curl.</title>
        <authorList>
            <person name="Cisse O.H."/>
            <person name="Almeida J.M.G.C.F."/>
            <person name="Fonseca A."/>
            <person name="Kumar A.A."/>
            <person name="Salojaervi J."/>
            <person name="Overmyer K."/>
            <person name="Hauser P.M."/>
            <person name="Pagni M."/>
        </authorList>
    </citation>
    <scope>NUCLEOTIDE SEQUENCE [LARGE SCALE GENOMIC DNA]</scope>
    <source>
        <strain evidence="2">PYCC 5710 / ATCC 11124 / CBS 356.35 / IMI 108563 / JCM 9778 / NBRC 8474</strain>
    </source>
</reference>
<dbReference type="eggNOG" id="ENOG502RMT5">
    <property type="taxonomic scope" value="Eukaryota"/>
</dbReference>
<dbReference type="PANTHER" id="PTHR13618:SF1">
    <property type="entry name" value="PROTEIN ROGDI HOMOLOG"/>
    <property type="match status" value="1"/>
</dbReference>
<organism evidence="1 2">
    <name type="scientific">Taphrina deformans (strain PYCC 5710 / ATCC 11124 / CBS 356.35 / IMI 108563 / JCM 9778 / NBRC 8474)</name>
    <name type="common">Peach leaf curl fungus</name>
    <name type="synonym">Lalaria deformans</name>
    <dbReference type="NCBI Taxonomy" id="1097556"/>
    <lineage>
        <taxon>Eukaryota</taxon>
        <taxon>Fungi</taxon>
        <taxon>Dikarya</taxon>
        <taxon>Ascomycota</taxon>
        <taxon>Taphrinomycotina</taxon>
        <taxon>Taphrinomycetes</taxon>
        <taxon>Taphrinales</taxon>
        <taxon>Taphrinaceae</taxon>
        <taxon>Taphrina</taxon>
    </lineage>
</organism>
<evidence type="ECO:0000313" key="1">
    <source>
        <dbReference type="EMBL" id="CCG84563.1"/>
    </source>
</evidence>
<dbReference type="VEuPathDB" id="FungiDB:TAPDE_005050"/>
<gene>
    <name evidence="1" type="ORF">TAPDE_005050</name>
</gene>
<accession>R4XFX2</accession>
<dbReference type="GO" id="GO:0043291">
    <property type="term" value="C:RAVE complex"/>
    <property type="evidence" value="ECO:0007669"/>
    <property type="project" value="TreeGrafter"/>
</dbReference>
<evidence type="ECO:0008006" key="3">
    <source>
        <dbReference type="Google" id="ProtNLM"/>
    </source>
</evidence>
<dbReference type="Pfam" id="PF10259">
    <property type="entry name" value="Rogdi_lz"/>
    <property type="match status" value="2"/>
</dbReference>